<proteinExistence type="predicted"/>
<sequence>MLPAPRTRDEAHLYLDLHGCPQCTSPEVSWSESLVDRDGVLARRYHGDCAQCGLPREFVFALPDRPTPPRPGAAVTFGAADDTSVLLDAGQWVEIADMMALAAGLPDVAEEEAGHWRAVAVACLDEALKFLPAGDGTPPDTAFWSDAGRRLRDRAPERFQRADLVARRATLAGHR</sequence>
<gene>
    <name evidence="2" type="ORF">ABUL08_15110</name>
    <name evidence="1" type="ORF">VK199_15045</name>
</gene>
<protein>
    <submittedName>
        <fullName evidence="1">Uncharacterized protein</fullName>
    </submittedName>
</protein>
<dbReference type="EMBL" id="CP157762">
    <property type="protein sequence ID" value="XBP91003.1"/>
    <property type="molecule type" value="Genomic_DNA"/>
</dbReference>
<dbReference type="RefSeq" id="WP_350930552.1">
    <property type="nucleotide sequence ID" value="NZ_CP157762.1"/>
</dbReference>
<organism evidence="1">
    <name type="scientific">Micromonospora sp. CCTCC AA 2012012</name>
    <dbReference type="NCBI Taxonomy" id="3111921"/>
    <lineage>
        <taxon>Bacteria</taxon>
        <taxon>Bacillati</taxon>
        <taxon>Actinomycetota</taxon>
        <taxon>Actinomycetes</taxon>
        <taxon>Micromonosporales</taxon>
        <taxon>Micromonosporaceae</taxon>
        <taxon>Micromonospora</taxon>
    </lineage>
</organism>
<name>A0AAU7M0K8_9ACTN</name>
<evidence type="ECO:0000313" key="1">
    <source>
        <dbReference type="EMBL" id="XBP91003.1"/>
    </source>
</evidence>
<dbReference type="EMBL" id="CP159342">
    <property type="protein sequence ID" value="XCH71701.1"/>
    <property type="molecule type" value="Genomic_DNA"/>
</dbReference>
<accession>A0AAU7M0K8</accession>
<evidence type="ECO:0000313" key="2">
    <source>
        <dbReference type="EMBL" id="XCH71701.1"/>
    </source>
</evidence>
<dbReference type="AlphaFoldDB" id="A0AAU7M0K8"/>
<reference evidence="2" key="2">
    <citation type="submission" date="2024-06" db="EMBL/GenBank/DDBJ databases">
        <title>Micromonospora mangrovi CCTCC AA 2012012 genome sequences.</title>
        <authorList>
            <person name="Gao J."/>
        </authorList>
    </citation>
    <scope>NUCLEOTIDE SEQUENCE</scope>
    <source>
        <strain evidence="2">CCTCC AA 2012012</strain>
    </source>
</reference>
<reference evidence="1" key="1">
    <citation type="submission" date="2024-01" db="EMBL/GenBank/DDBJ databases">
        <title>The genome sequence of Micromonospora mangrovi CCTCC AA 2012012.</title>
        <authorList>
            <person name="Gao J."/>
        </authorList>
    </citation>
    <scope>NUCLEOTIDE SEQUENCE</scope>
    <source>
        <strain evidence="1">CCTCC AA 2012012</strain>
    </source>
</reference>